<keyword evidence="3" id="KW-0489">Methyltransferase</keyword>
<dbReference type="Proteomes" id="UP000886335">
    <property type="component" value="Unassembled WGS sequence"/>
</dbReference>
<accession>A0A831SMN3</accession>
<reference evidence="6" key="1">
    <citation type="journal article" date="2020" name="mSystems">
        <title>Genome- and Community-Level Interaction Insights into Carbon Utilization and Element Cycling Functions of Hydrothermarchaeota in Hydrothermal Sediment.</title>
        <authorList>
            <person name="Zhou Z."/>
            <person name="Liu Y."/>
            <person name="Xu W."/>
            <person name="Pan J."/>
            <person name="Luo Z.H."/>
            <person name="Li M."/>
        </authorList>
    </citation>
    <scope>NUCLEOTIDE SEQUENCE [LARGE SCALE GENOMIC DNA]</scope>
    <source>
        <strain evidence="6">SpSt-1181</strain>
    </source>
</reference>
<name>A0A831SMN3_PROAE</name>
<dbReference type="Gene3D" id="3.40.50.150">
    <property type="entry name" value="Vaccinia Virus protein VP39"/>
    <property type="match status" value="1"/>
</dbReference>
<keyword evidence="5" id="KW-0949">S-adenosyl-L-methionine</keyword>
<comment type="caution">
    <text evidence="6">The sequence shown here is derived from an EMBL/GenBank/DDBJ whole genome shotgun (WGS) entry which is preliminary data.</text>
</comment>
<dbReference type="PIRSF" id="PIRSF003078">
    <property type="entry name" value="GidB"/>
    <property type="match status" value="1"/>
</dbReference>
<dbReference type="PANTHER" id="PTHR31760">
    <property type="entry name" value="S-ADENOSYL-L-METHIONINE-DEPENDENT METHYLTRANSFERASES SUPERFAMILY PROTEIN"/>
    <property type="match status" value="1"/>
</dbReference>
<feature type="non-terminal residue" evidence="6">
    <location>
        <position position="161"/>
    </location>
</feature>
<dbReference type="SUPFAM" id="SSF53335">
    <property type="entry name" value="S-adenosyl-L-methionine-dependent methyltransferases"/>
    <property type="match status" value="1"/>
</dbReference>
<dbReference type="GO" id="GO:0070043">
    <property type="term" value="F:rRNA (guanine-N7-)-methyltransferase activity"/>
    <property type="evidence" value="ECO:0007669"/>
    <property type="project" value="TreeGrafter"/>
</dbReference>
<gene>
    <name evidence="6" type="primary">rsmG</name>
    <name evidence="6" type="ORF">ENN50_05945</name>
</gene>
<dbReference type="PANTHER" id="PTHR31760:SF0">
    <property type="entry name" value="S-ADENOSYL-L-METHIONINE-DEPENDENT METHYLTRANSFERASES SUPERFAMILY PROTEIN"/>
    <property type="match status" value="1"/>
</dbReference>
<dbReference type="GO" id="GO:0005829">
    <property type="term" value="C:cytosol"/>
    <property type="evidence" value="ECO:0007669"/>
    <property type="project" value="TreeGrafter"/>
</dbReference>
<organism evidence="6">
    <name type="scientific">Prosthecochloris aestuarii</name>
    <dbReference type="NCBI Taxonomy" id="1102"/>
    <lineage>
        <taxon>Bacteria</taxon>
        <taxon>Pseudomonadati</taxon>
        <taxon>Chlorobiota</taxon>
        <taxon>Chlorobiia</taxon>
        <taxon>Chlorobiales</taxon>
        <taxon>Chlorobiaceae</taxon>
        <taxon>Prosthecochloris</taxon>
    </lineage>
</organism>
<evidence type="ECO:0000256" key="1">
    <source>
        <dbReference type="ARBA" id="ARBA00022490"/>
    </source>
</evidence>
<keyword evidence="4" id="KW-0808">Transferase</keyword>
<evidence type="ECO:0000256" key="4">
    <source>
        <dbReference type="ARBA" id="ARBA00022679"/>
    </source>
</evidence>
<dbReference type="HAMAP" id="MF_00074">
    <property type="entry name" value="16SrRNA_methyltr_G"/>
    <property type="match status" value="1"/>
</dbReference>
<dbReference type="Pfam" id="PF02527">
    <property type="entry name" value="GidB"/>
    <property type="match status" value="1"/>
</dbReference>
<sequence length="161" mass="17745">MRSTAAQEKEKIGTVCSMHGLELSSDQLDQLEKYASMLKEINHSVNLVSRKEEASLLVRHVFHSLLIGLYYPFKPGERVLDLGTGGGLPGIPLAIAFPDTNFLLIDATGKKIRACQEMILKLGLINAHAKKIRAEEIKGLVFESVLSRQVAPLATLCRYAE</sequence>
<keyword evidence="1" id="KW-0963">Cytoplasm</keyword>
<dbReference type="EMBL" id="DSBW01000134">
    <property type="protein sequence ID" value="HED31212.1"/>
    <property type="molecule type" value="Genomic_DNA"/>
</dbReference>
<proteinExistence type="inferred from homology"/>
<evidence type="ECO:0000256" key="3">
    <source>
        <dbReference type="ARBA" id="ARBA00022603"/>
    </source>
</evidence>
<dbReference type="InterPro" id="IPR003682">
    <property type="entry name" value="rRNA_ssu_MeTfrase_G"/>
</dbReference>
<keyword evidence="2" id="KW-0698">rRNA processing</keyword>
<protein>
    <submittedName>
        <fullName evidence="6">16S rRNA (Guanine(527)-N(7))-methyltransferase RsmG</fullName>
    </submittedName>
</protein>
<evidence type="ECO:0000256" key="2">
    <source>
        <dbReference type="ARBA" id="ARBA00022552"/>
    </source>
</evidence>
<dbReference type="AlphaFoldDB" id="A0A831SMN3"/>
<evidence type="ECO:0000313" key="6">
    <source>
        <dbReference type="EMBL" id="HED31212.1"/>
    </source>
</evidence>
<dbReference type="InterPro" id="IPR029063">
    <property type="entry name" value="SAM-dependent_MTases_sf"/>
</dbReference>
<evidence type="ECO:0000256" key="5">
    <source>
        <dbReference type="ARBA" id="ARBA00022691"/>
    </source>
</evidence>